<reference evidence="2" key="1">
    <citation type="submission" date="2022-03" db="EMBL/GenBank/DDBJ databases">
        <title>Streptomyces 7R015 and 7R016 isolated from Barleria lupulina in Thailand.</title>
        <authorList>
            <person name="Kanchanasin P."/>
            <person name="Phongsopitanun W."/>
            <person name="Tanasupawat S."/>
        </authorList>
    </citation>
    <scope>NUCLEOTIDE SEQUENCE</scope>
    <source>
        <strain evidence="2">7R015</strain>
    </source>
</reference>
<feature type="domain" description="HTH cro/C1-type" evidence="1">
    <location>
        <begin position="13"/>
        <end position="67"/>
    </location>
</feature>
<dbReference type="PROSITE" id="PS50943">
    <property type="entry name" value="HTH_CROC1"/>
    <property type="match status" value="1"/>
</dbReference>
<name>A0ABS9Y9Y8_9ACTN</name>
<evidence type="ECO:0000259" key="1">
    <source>
        <dbReference type="PROSITE" id="PS50943"/>
    </source>
</evidence>
<dbReference type="RefSeq" id="WP_242766688.1">
    <property type="nucleotide sequence ID" value="NZ_JALDAY010000006.1"/>
</dbReference>
<gene>
    <name evidence="2" type="ORF">MQP27_20235</name>
</gene>
<sequence length="394" mass="43485">MPRRDENHTGARIKEQRRLARLTQRQMAALLPYSYSLLNQVECGARPATADFVAACAKVLKIDVTVLTGQPYVSELQRDRLAELIRPIREALDLYDLGADPDLSVRPAAELVSRADRVCAEVRATHLRTAARQLPDLIAELTHAAWTVPSSQLWRALASAYRSAHDISIKLGYYDLSSVALDRMGWAAERASDPCLGAVRQYMRALVYFREGEYRIGQRLITAGHSVVGQADQGREALAVTGQLHLGACVIAARASNEDAVECHLAQAESIASRTGDASNVHWLSFGPANVALHRMSAAVEMRRYDDALTQARTIKLPAQLATSRRAHFLIDQARCEMETGHPQGALASLVEARRLAPEQTRYHPAARETITGLVHISRRTPDTLHHMASWVGL</sequence>
<keyword evidence="3" id="KW-1185">Reference proteome</keyword>
<organism evidence="2 3">
    <name type="scientific">Streptomyces cylindrosporus</name>
    <dbReference type="NCBI Taxonomy" id="2927583"/>
    <lineage>
        <taxon>Bacteria</taxon>
        <taxon>Bacillati</taxon>
        <taxon>Actinomycetota</taxon>
        <taxon>Actinomycetes</taxon>
        <taxon>Kitasatosporales</taxon>
        <taxon>Streptomycetaceae</taxon>
        <taxon>Streptomyces</taxon>
    </lineage>
</organism>
<proteinExistence type="predicted"/>
<dbReference type="SUPFAM" id="SSF47413">
    <property type="entry name" value="lambda repressor-like DNA-binding domains"/>
    <property type="match status" value="1"/>
</dbReference>
<dbReference type="Gene3D" id="1.10.260.40">
    <property type="entry name" value="lambda repressor-like DNA-binding domains"/>
    <property type="match status" value="1"/>
</dbReference>
<accession>A0ABS9Y9Y8</accession>
<evidence type="ECO:0000313" key="2">
    <source>
        <dbReference type="EMBL" id="MCI3273431.1"/>
    </source>
</evidence>
<dbReference type="Proteomes" id="UP001165269">
    <property type="component" value="Unassembled WGS sequence"/>
</dbReference>
<dbReference type="InterPro" id="IPR010982">
    <property type="entry name" value="Lambda_DNA-bd_dom_sf"/>
</dbReference>
<protein>
    <submittedName>
        <fullName evidence="2">Helix-turn-helix domain-containing protein</fullName>
    </submittedName>
</protein>
<dbReference type="SMART" id="SM00530">
    <property type="entry name" value="HTH_XRE"/>
    <property type="match status" value="1"/>
</dbReference>
<dbReference type="CDD" id="cd00093">
    <property type="entry name" value="HTH_XRE"/>
    <property type="match status" value="1"/>
</dbReference>
<comment type="caution">
    <text evidence="2">The sequence shown here is derived from an EMBL/GenBank/DDBJ whole genome shotgun (WGS) entry which is preliminary data.</text>
</comment>
<dbReference type="EMBL" id="JALDAY010000006">
    <property type="protein sequence ID" value="MCI3273431.1"/>
    <property type="molecule type" value="Genomic_DNA"/>
</dbReference>
<evidence type="ECO:0000313" key="3">
    <source>
        <dbReference type="Proteomes" id="UP001165269"/>
    </source>
</evidence>
<dbReference type="InterPro" id="IPR001387">
    <property type="entry name" value="Cro/C1-type_HTH"/>
</dbReference>
<dbReference type="Pfam" id="PF13560">
    <property type="entry name" value="HTH_31"/>
    <property type="match status" value="1"/>
</dbReference>